<comment type="caution">
    <text evidence="1">The sequence shown here is derived from an EMBL/GenBank/DDBJ whole genome shotgun (WGS) entry which is preliminary data.</text>
</comment>
<protein>
    <submittedName>
        <fullName evidence="1">Uncharacterized protein</fullName>
    </submittedName>
</protein>
<evidence type="ECO:0000313" key="1">
    <source>
        <dbReference type="EMBL" id="RWX48037.1"/>
    </source>
</evidence>
<dbReference type="AlphaFoldDB" id="A0A3S3UBI9"/>
<accession>A0A3S3UBI9</accession>
<sequence length="73" mass="8079">MPAVFSHDLFHQLNRLVPVQSSQFHSILCPTKGRRQQLPAGKEQATFWRGSQQLLAKVQQLGYIGYSGGVVAA</sequence>
<organism evidence="1 2">
    <name type="scientific">Candidatus Electrothrix aarhusensis</name>
    <dbReference type="NCBI Taxonomy" id="1859131"/>
    <lineage>
        <taxon>Bacteria</taxon>
        <taxon>Pseudomonadati</taxon>
        <taxon>Thermodesulfobacteriota</taxon>
        <taxon>Desulfobulbia</taxon>
        <taxon>Desulfobulbales</taxon>
        <taxon>Desulfobulbaceae</taxon>
        <taxon>Candidatus Electrothrix</taxon>
    </lineage>
</organism>
<name>A0A3S3UBI9_9BACT</name>
<evidence type="ECO:0000313" key="2">
    <source>
        <dbReference type="Proteomes" id="UP000287853"/>
    </source>
</evidence>
<reference evidence="1 2" key="1">
    <citation type="submission" date="2017-01" db="EMBL/GenBank/DDBJ databases">
        <title>The cable genome- insights into the physiology and evolution of filamentous bacteria capable of sulfide oxidation via long distance electron transfer.</title>
        <authorList>
            <person name="Schreiber L."/>
            <person name="Bjerg J.T."/>
            <person name="Boggild A."/>
            <person name="Van De Vossenberg J."/>
            <person name="Meysman F."/>
            <person name="Nielsen L.P."/>
            <person name="Schramm A."/>
            <person name="Kjeldsen K.U."/>
        </authorList>
    </citation>
    <scope>NUCLEOTIDE SEQUENCE [LARGE SCALE GENOMIC DNA]</scope>
    <source>
        <strain evidence="1">MCF</strain>
    </source>
</reference>
<dbReference type="Proteomes" id="UP000287853">
    <property type="component" value="Unassembled WGS sequence"/>
</dbReference>
<proteinExistence type="predicted"/>
<dbReference type="EMBL" id="MTKO01000009">
    <property type="protein sequence ID" value="RWX48037.1"/>
    <property type="molecule type" value="Genomic_DNA"/>
</dbReference>
<keyword evidence="2" id="KW-1185">Reference proteome</keyword>
<gene>
    <name evidence="1" type="ORF">H206_05391</name>
</gene>